<dbReference type="EMBL" id="SGXT01000001">
    <property type="protein sequence ID" value="RZT66497.1"/>
    <property type="molecule type" value="Genomic_DNA"/>
</dbReference>
<gene>
    <name evidence="1" type="ORF">EV140_0037</name>
</gene>
<keyword evidence="2" id="KW-1185">Reference proteome</keyword>
<protein>
    <submittedName>
        <fullName evidence="1">Uncharacterized protein</fullName>
    </submittedName>
</protein>
<evidence type="ECO:0000313" key="1">
    <source>
        <dbReference type="EMBL" id="RZT66497.1"/>
    </source>
</evidence>
<name>A0A4Q7U0U3_9MICO</name>
<dbReference type="AlphaFoldDB" id="A0A4Q7U0U3"/>
<dbReference type="Proteomes" id="UP000292408">
    <property type="component" value="Unassembled WGS sequence"/>
</dbReference>
<accession>A0A4Q7U0U3</accession>
<proteinExistence type="predicted"/>
<sequence>MRERNELALQIRDNWPDPRHRPHNAYQARVIQEARHQSRDAHLETGGVDPAELIDDGEDLRHLIEMVEDGSVTKEVVRLRLWNAVARQEGVPLINRRLPAGTDATKNIRAVSAAGGPLAIARRFVLTEELTPEVEALLYPFHIRLSRDALDIARLLVSRGSAGEVLWQAATFAAADRSMMSR</sequence>
<organism evidence="1 2">
    <name type="scientific">Microcella alkaliphila</name>
    <dbReference type="NCBI Taxonomy" id="279828"/>
    <lineage>
        <taxon>Bacteria</taxon>
        <taxon>Bacillati</taxon>
        <taxon>Actinomycetota</taxon>
        <taxon>Actinomycetes</taxon>
        <taxon>Micrococcales</taxon>
        <taxon>Microbacteriaceae</taxon>
        <taxon>Microcella</taxon>
    </lineage>
</organism>
<evidence type="ECO:0000313" key="2">
    <source>
        <dbReference type="Proteomes" id="UP000292408"/>
    </source>
</evidence>
<reference evidence="1 2" key="1">
    <citation type="journal article" date="2015" name="Stand. Genomic Sci.">
        <title>Genomic Encyclopedia of Bacterial and Archaeal Type Strains, Phase III: the genomes of soil and plant-associated and newly described type strains.</title>
        <authorList>
            <person name="Whitman W.B."/>
            <person name="Woyke T."/>
            <person name="Klenk H.P."/>
            <person name="Zhou Y."/>
            <person name="Lilburn T.G."/>
            <person name="Beck B.J."/>
            <person name="De Vos P."/>
            <person name="Vandamme P."/>
            <person name="Eisen J.A."/>
            <person name="Garrity G."/>
            <person name="Hugenholtz P."/>
            <person name="Kyrpides N.C."/>
        </authorList>
    </citation>
    <scope>NUCLEOTIDE SEQUENCE [LARGE SCALE GENOMIC DNA]</scope>
    <source>
        <strain evidence="1 2">AC4r</strain>
    </source>
</reference>
<dbReference type="RefSeq" id="WP_198674301.1">
    <property type="nucleotide sequence ID" value="NZ_SGXT01000001.1"/>
</dbReference>
<comment type="caution">
    <text evidence="1">The sequence shown here is derived from an EMBL/GenBank/DDBJ whole genome shotgun (WGS) entry which is preliminary data.</text>
</comment>